<comment type="caution">
    <text evidence="1">The sequence shown here is derived from an EMBL/GenBank/DDBJ whole genome shotgun (WGS) entry which is preliminary data.</text>
</comment>
<dbReference type="EMBL" id="CAJEWN010001375">
    <property type="protein sequence ID" value="CAD2196921.1"/>
    <property type="molecule type" value="Genomic_DNA"/>
</dbReference>
<sequence>MFNEDGVVNMDILLQNISNTNLIEYGMEMNEKLGKKRVDKMYYQQILKMIGENSNVELEKLKENWSNYCYIDKQNVEFERPEEWALQYKNEIGLQEDGFRLAYLGEDNDDKKTGEDNDALLLAINDKESGLTTKQKEEIFKEILNNFHLHKVTFLEAHKMLGLSNFTTKTTSEIAETSSSQKQEETYKRIKFEILKVFNFRKKIHKIS</sequence>
<organism evidence="1 2">
    <name type="scientific">Meloidogyne enterolobii</name>
    <name type="common">Root-knot nematode worm</name>
    <name type="synonym">Meloidogyne mayaguensis</name>
    <dbReference type="NCBI Taxonomy" id="390850"/>
    <lineage>
        <taxon>Eukaryota</taxon>
        <taxon>Metazoa</taxon>
        <taxon>Ecdysozoa</taxon>
        <taxon>Nematoda</taxon>
        <taxon>Chromadorea</taxon>
        <taxon>Rhabditida</taxon>
        <taxon>Tylenchina</taxon>
        <taxon>Tylenchomorpha</taxon>
        <taxon>Tylenchoidea</taxon>
        <taxon>Meloidogynidae</taxon>
        <taxon>Meloidogyninae</taxon>
        <taxon>Meloidogyne</taxon>
    </lineage>
</organism>
<name>A0A6V7XC62_MELEN</name>
<reference evidence="1 2" key="1">
    <citation type="submission" date="2020-08" db="EMBL/GenBank/DDBJ databases">
        <authorList>
            <person name="Koutsovoulos G."/>
            <person name="Danchin GJ E."/>
        </authorList>
    </citation>
    <scope>NUCLEOTIDE SEQUENCE [LARGE SCALE GENOMIC DNA]</scope>
</reference>
<evidence type="ECO:0000313" key="2">
    <source>
        <dbReference type="Proteomes" id="UP000580250"/>
    </source>
</evidence>
<dbReference type="AlphaFoldDB" id="A0A6V7XC62"/>
<protein>
    <submittedName>
        <fullName evidence="1">Uncharacterized protein</fullName>
    </submittedName>
</protein>
<proteinExistence type="predicted"/>
<gene>
    <name evidence="1" type="ORF">MENT_LOCUS50124</name>
</gene>
<evidence type="ECO:0000313" key="1">
    <source>
        <dbReference type="EMBL" id="CAD2196921.1"/>
    </source>
</evidence>
<dbReference type="Proteomes" id="UP000580250">
    <property type="component" value="Unassembled WGS sequence"/>
</dbReference>
<dbReference type="OrthoDB" id="5909457at2759"/>
<accession>A0A6V7XC62</accession>